<dbReference type="FunFam" id="2.40.10.10:FF:000047">
    <property type="entry name" value="Trypsin eta"/>
    <property type="match status" value="1"/>
</dbReference>
<dbReference type="GO" id="GO:0005615">
    <property type="term" value="C:extracellular space"/>
    <property type="evidence" value="ECO:0000318"/>
    <property type="project" value="GO_Central"/>
</dbReference>
<name>E9GLN5_DAPPU</name>
<evidence type="ECO:0000256" key="1">
    <source>
        <dbReference type="ARBA" id="ARBA00004613"/>
    </source>
</evidence>
<protein>
    <recommendedName>
        <fullName evidence="6">Peptidase S1 domain-containing protein</fullName>
    </recommendedName>
</protein>
<dbReference type="CDD" id="cd00190">
    <property type="entry name" value="Tryp_SPc"/>
    <property type="match status" value="1"/>
</dbReference>
<dbReference type="Pfam" id="PF00089">
    <property type="entry name" value="Trypsin"/>
    <property type="match status" value="1"/>
</dbReference>
<dbReference type="HOGENOM" id="CLU_006842_9_0_1"/>
<dbReference type="InterPro" id="IPR001254">
    <property type="entry name" value="Trypsin_dom"/>
</dbReference>
<keyword evidence="4" id="KW-0720">Serine protease</keyword>
<dbReference type="GO" id="GO:0016485">
    <property type="term" value="P:protein processing"/>
    <property type="evidence" value="ECO:0007669"/>
    <property type="project" value="UniProtKB-ARBA"/>
</dbReference>
<keyword evidence="4" id="KW-0645">Protease</keyword>
<organism evidence="7 8">
    <name type="scientific">Daphnia pulex</name>
    <name type="common">Water flea</name>
    <dbReference type="NCBI Taxonomy" id="6669"/>
    <lineage>
        <taxon>Eukaryota</taxon>
        <taxon>Metazoa</taxon>
        <taxon>Ecdysozoa</taxon>
        <taxon>Arthropoda</taxon>
        <taxon>Crustacea</taxon>
        <taxon>Branchiopoda</taxon>
        <taxon>Diplostraca</taxon>
        <taxon>Cladocera</taxon>
        <taxon>Anomopoda</taxon>
        <taxon>Daphniidae</taxon>
        <taxon>Daphnia</taxon>
    </lineage>
</organism>
<feature type="domain" description="Peptidase S1" evidence="6">
    <location>
        <begin position="133"/>
        <end position="370"/>
    </location>
</feature>
<evidence type="ECO:0000256" key="5">
    <source>
        <dbReference type="SAM" id="SignalP"/>
    </source>
</evidence>
<feature type="signal peptide" evidence="5">
    <location>
        <begin position="1"/>
        <end position="29"/>
    </location>
</feature>
<dbReference type="AlphaFoldDB" id="E9GLN5"/>
<keyword evidence="5" id="KW-0732">Signal</keyword>
<dbReference type="InterPro" id="IPR018114">
    <property type="entry name" value="TRYPSIN_HIS"/>
</dbReference>
<dbReference type="GO" id="GO:0045087">
    <property type="term" value="P:innate immune response"/>
    <property type="evidence" value="ECO:0000318"/>
    <property type="project" value="GO_Central"/>
</dbReference>
<evidence type="ECO:0000256" key="2">
    <source>
        <dbReference type="ARBA" id="ARBA00022525"/>
    </source>
</evidence>
<dbReference type="eggNOG" id="KOG3627">
    <property type="taxonomic scope" value="Eukaryota"/>
</dbReference>
<dbReference type="InterPro" id="IPR043504">
    <property type="entry name" value="Peptidase_S1_PA_chymotrypsin"/>
</dbReference>
<dbReference type="PANTHER" id="PTHR24252:SF7">
    <property type="entry name" value="HYALIN"/>
    <property type="match status" value="1"/>
</dbReference>
<dbReference type="PRINTS" id="PR00722">
    <property type="entry name" value="CHYMOTRYPSIN"/>
</dbReference>
<dbReference type="PROSITE" id="PS50240">
    <property type="entry name" value="TRYPSIN_DOM"/>
    <property type="match status" value="1"/>
</dbReference>
<evidence type="ECO:0000256" key="3">
    <source>
        <dbReference type="ARBA" id="ARBA00023157"/>
    </source>
</evidence>
<keyword evidence="2" id="KW-0964">Secreted</keyword>
<dbReference type="GO" id="GO:0004252">
    <property type="term" value="F:serine-type endopeptidase activity"/>
    <property type="evidence" value="ECO:0007669"/>
    <property type="project" value="InterPro"/>
</dbReference>
<dbReference type="KEGG" id="dpx:DAPPUDRAFT_104233"/>
<dbReference type="SMART" id="SM00020">
    <property type="entry name" value="Tryp_SPc"/>
    <property type="match status" value="1"/>
</dbReference>
<dbReference type="InterPro" id="IPR033116">
    <property type="entry name" value="TRYPSIN_SER"/>
</dbReference>
<dbReference type="PANTHER" id="PTHR24252">
    <property type="entry name" value="ACROSIN-RELATED"/>
    <property type="match status" value="1"/>
</dbReference>
<dbReference type="Proteomes" id="UP000000305">
    <property type="component" value="Unassembled WGS sequence"/>
</dbReference>
<keyword evidence="8" id="KW-1185">Reference proteome</keyword>
<dbReference type="Gene3D" id="2.40.10.10">
    <property type="entry name" value="Trypsin-like serine proteases"/>
    <property type="match status" value="1"/>
</dbReference>
<dbReference type="PROSITE" id="PS00134">
    <property type="entry name" value="TRYPSIN_HIS"/>
    <property type="match status" value="1"/>
</dbReference>
<keyword evidence="3" id="KW-1015">Disulfide bond</keyword>
<sequence>MRMSRLQQLAVFSFAVVHLLLFSICPVRSRIYQTSDAVVIEVDDVRPSTFANRNSGFPPPIPMMYAINPYTGLLSQPYSNFPIWPYPLYQPASSSVPDVKDVAATSSDSRQQTFACGVGPPSTPQRSLPIAAIVGGSEAIPNSWPFIVGLRMSGKSAVLCGGSILSPTRILTAAHCVEKLSVFDISTLIVGFGMHNQTANDAEQTRRVSRVVYNIAYNAKTKQNDVAVLTIDPPIVYSAAISPVCLPPFNNAADRFAGKDAAIMGWGTLQSGGSQPDELQQATVQIIPNADCNAQYNGKITNQQLCASAPGKDTCQGDSGGPIAVQAEAGSIAWTQVGITSFGNGCAKPNFAGVYASVAFFRRWIDTYMTS</sequence>
<evidence type="ECO:0000313" key="7">
    <source>
        <dbReference type="EMBL" id="EFX79655.1"/>
    </source>
</evidence>
<dbReference type="EMBL" id="GL732551">
    <property type="protein sequence ID" value="EFX79655.1"/>
    <property type="molecule type" value="Genomic_DNA"/>
</dbReference>
<comment type="subcellular location">
    <subcellularLocation>
        <location evidence="1">Secreted</location>
    </subcellularLocation>
</comment>
<reference evidence="7 8" key="1">
    <citation type="journal article" date="2011" name="Science">
        <title>The ecoresponsive genome of Daphnia pulex.</title>
        <authorList>
            <person name="Colbourne J.K."/>
            <person name="Pfrender M.E."/>
            <person name="Gilbert D."/>
            <person name="Thomas W.K."/>
            <person name="Tucker A."/>
            <person name="Oakley T.H."/>
            <person name="Tokishita S."/>
            <person name="Aerts A."/>
            <person name="Arnold G.J."/>
            <person name="Basu M.K."/>
            <person name="Bauer D.J."/>
            <person name="Caceres C.E."/>
            <person name="Carmel L."/>
            <person name="Casola C."/>
            <person name="Choi J.H."/>
            <person name="Detter J.C."/>
            <person name="Dong Q."/>
            <person name="Dusheyko S."/>
            <person name="Eads B.D."/>
            <person name="Frohlich T."/>
            <person name="Geiler-Samerotte K.A."/>
            <person name="Gerlach D."/>
            <person name="Hatcher P."/>
            <person name="Jogdeo S."/>
            <person name="Krijgsveld J."/>
            <person name="Kriventseva E.V."/>
            <person name="Kultz D."/>
            <person name="Laforsch C."/>
            <person name="Lindquist E."/>
            <person name="Lopez J."/>
            <person name="Manak J.R."/>
            <person name="Muller J."/>
            <person name="Pangilinan J."/>
            <person name="Patwardhan R.P."/>
            <person name="Pitluck S."/>
            <person name="Pritham E.J."/>
            <person name="Rechtsteiner A."/>
            <person name="Rho M."/>
            <person name="Rogozin I.B."/>
            <person name="Sakarya O."/>
            <person name="Salamov A."/>
            <person name="Schaack S."/>
            <person name="Shapiro H."/>
            <person name="Shiga Y."/>
            <person name="Skalitzky C."/>
            <person name="Smith Z."/>
            <person name="Souvorov A."/>
            <person name="Sung W."/>
            <person name="Tang Z."/>
            <person name="Tsuchiya D."/>
            <person name="Tu H."/>
            <person name="Vos H."/>
            <person name="Wang M."/>
            <person name="Wolf Y.I."/>
            <person name="Yamagata H."/>
            <person name="Yamada T."/>
            <person name="Ye Y."/>
            <person name="Shaw J.R."/>
            <person name="Andrews J."/>
            <person name="Crease T.J."/>
            <person name="Tang H."/>
            <person name="Lucas S.M."/>
            <person name="Robertson H.M."/>
            <person name="Bork P."/>
            <person name="Koonin E.V."/>
            <person name="Zdobnov E.M."/>
            <person name="Grigoriev I.V."/>
            <person name="Lynch M."/>
            <person name="Boore J.L."/>
        </authorList>
    </citation>
    <scope>NUCLEOTIDE SEQUENCE [LARGE SCALE GENOMIC DNA]</scope>
</reference>
<keyword evidence="4" id="KW-0378">Hydrolase</keyword>
<evidence type="ECO:0000313" key="8">
    <source>
        <dbReference type="Proteomes" id="UP000000305"/>
    </source>
</evidence>
<feature type="chain" id="PRO_5003237198" description="Peptidase S1 domain-containing protein" evidence="5">
    <location>
        <begin position="30"/>
        <end position="371"/>
    </location>
</feature>
<dbReference type="MEROPS" id="S01.049"/>
<dbReference type="PROSITE" id="PS00135">
    <property type="entry name" value="TRYPSIN_SER"/>
    <property type="match status" value="1"/>
</dbReference>
<dbReference type="OrthoDB" id="8440449at2759"/>
<dbReference type="SUPFAM" id="SSF50494">
    <property type="entry name" value="Trypsin-like serine proteases"/>
    <property type="match status" value="1"/>
</dbReference>
<proteinExistence type="predicted"/>
<evidence type="ECO:0000259" key="6">
    <source>
        <dbReference type="PROSITE" id="PS50240"/>
    </source>
</evidence>
<accession>E9GLN5</accession>
<dbReference type="InterPro" id="IPR009003">
    <property type="entry name" value="Peptidase_S1_PA"/>
</dbReference>
<evidence type="ECO:0000256" key="4">
    <source>
        <dbReference type="RuleBase" id="RU363034"/>
    </source>
</evidence>
<dbReference type="InParanoid" id="E9GLN5"/>
<dbReference type="InterPro" id="IPR001314">
    <property type="entry name" value="Peptidase_S1A"/>
</dbReference>
<gene>
    <name evidence="7" type="ORF">DAPPUDRAFT_104233</name>
</gene>